<dbReference type="KEGG" id="dpd:Deipe_0962"/>
<proteinExistence type="predicted"/>
<dbReference type="HOGENOM" id="CLU_2166829_0_0_0"/>
<dbReference type="EMBL" id="CP003382">
    <property type="protein sequence ID" value="AFZ66530.1"/>
    <property type="molecule type" value="Genomic_DNA"/>
</dbReference>
<evidence type="ECO:0000313" key="1">
    <source>
        <dbReference type="EMBL" id="AFZ66530.1"/>
    </source>
</evidence>
<dbReference type="RefSeq" id="WP_015234840.1">
    <property type="nucleotide sequence ID" value="NC_019793.1"/>
</dbReference>
<dbReference type="STRING" id="937777.Deipe_0962"/>
<keyword evidence="2" id="KW-1185">Reference proteome</keyword>
<organism evidence="1 2">
    <name type="scientific">Deinococcus peraridilitoris (strain DSM 19664 / LMG 22246 / CIP 109416 / KR-200)</name>
    <dbReference type="NCBI Taxonomy" id="937777"/>
    <lineage>
        <taxon>Bacteria</taxon>
        <taxon>Thermotogati</taxon>
        <taxon>Deinococcota</taxon>
        <taxon>Deinococci</taxon>
        <taxon>Deinococcales</taxon>
        <taxon>Deinococcaceae</taxon>
        <taxon>Deinococcus</taxon>
    </lineage>
</organism>
<dbReference type="Proteomes" id="UP000010467">
    <property type="component" value="Chromosome"/>
</dbReference>
<sequence>MSWTPRTLLVSMRHGKLLEAQLLLQNESGEQATLLLSPKMGARLSGAERSLALALEAAAYVTGLAVRLEAPHPHGVRLLVDGREQKSITRYGAVFAQVAELADAYADSVE</sequence>
<protein>
    <submittedName>
        <fullName evidence="1">Uncharacterized protein</fullName>
    </submittedName>
</protein>
<gene>
    <name evidence="1" type="ordered locus">Deipe_0962</name>
</gene>
<dbReference type="PATRIC" id="fig|937777.3.peg.969"/>
<reference evidence="2" key="1">
    <citation type="submission" date="2012-03" db="EMBL/GenBank/DDBJ databases">
        <title>Complete sequence of chromosome of Deinococcus peraridilitoris DSM 19664.</title>
        <authorList>
            <person name="Lucas S."/>
            <person name="Copeland A."/>
            <person name="Lapidus A."/>
            <person name="Glavina del Rio T."/>
            <person name="Dalin E."/>
            <person name="Tice H."/>
            <person name="Bruce D."/>
            <person name="Goodwin L."/>
            <person name="Pitluck S."/>
            <person name="Peters L."/>
            <person name="Mikhailova N."/>
            <person name="Lu M."/>
            <person name="Kyrpides N."/>
            <person name="Mavromatis K."/>
            <person name="Ivanova N."/>
            <person name="Brettin T."/>
            <person name="Detter J.C."/>
            <person name="Han C."/>
            <person name="Larimer F."/>
            <person name="Land M."/>
            <person name="Hauser L."/>
            <person name="Markowitz V."/>
            <person name="Cheng J.-F."/>
            <person name="Hugenholtz P."/>
            <person name="Woyke T."/>
            <person name="Wu D."/>
            <person name="Pukall R."/>
            <person name="Steenblock K."/>
            <person name="Brambilla E."/>
            <person name="Klenk H.-P."/>
            <person name="Eisen J.A."/>
        </authorList>
    </citation>
    <scope>NUCLEOTIDE SEQUENCE [LARGE SCALE GENOMIC DNA]</scope>
    <source>
        <strain evidence="2">DSM 19664 / LMG 22246 / CIP 109416 / KR-200</strain>
    </source>
</reference>
<dbReference type="AlphaFoldDB" id="L0A0J6"/>
<accession>L0A0J6</accession>
<name>L0A0J6_DEIPD</name>
<evidence type="ECO:0000313" key="2">
    <source>
        <dbReference type="Proteomes" id="UP000010467"/>
    </source>
</evidence>
<dbReference type="OrthoDB" id="9902902at2"/>